<keyword evidence="2" id="KW-1185">Reference proteome</keyword>
<evidence type="ECO:0000313" key="2">
    <source>
        <dbReference type="Proteomes" id="UP000557230"/>
    </source>
</evidence>
<reference evidence="1 2" key="1">
    <citation type="submission" date="2019-09" db="EMBL/GenBank/DDBJ databases">
        <title>Bird 10,000 Genomes (B10K) Project - Family phase.</title>
        <authorList>
            <person name="Zhang G."/>
        </authorList>
    </citation>
    <scope>NUCLEOTIDE SEQUENCE [LARGE SCALE GENOMIC DNA]</scope>
    <source>
        <strain evidence="1">B10K-DU-001-78</strain>
        <tissue evidence="1">Muscle</tissue>
    </source>
</reference>
<dbReference type="Proteomes" id="UP000557230">
    <property type="component" value="Unassembled WGS sequence"/>
</dbReference>
<dbReference type="EMBL" id="VXBD01000656">
    <property type="protein sequence ID" value="NXN07021.1"/>
    <property type="molecule type" value="Genomic_DNA"/>
</dbReference>
<feature type="non-terminal residue" evidence="1">
    <location>
        <position position="1"/>
    </location>
</feature>
<feature type="non-terminal residue" evidence="1">
    <location>
        <position position="83"/>
    </location>
</feature>
<name>A0A7L1G1B8_9PICI</name>
<evidence type="ECO:0000313" key="1">
    <source>
        <dbReference type="EMBL" id="NXN07021.1"/>
    </source>
</evidence>
<comment type="caution">
    <text evidence="1">The sequence shown here is derived from an EMBL/GenBank/DDBJ whole genome shotgun (WGS) entry which is preliminary data.</text>
</comment>
<dbReference type="OrthoDB" id="9325190at2759"/>
<organism evidence="1 2">
    <name type="scientific">Indicator maculatus</name>
    <name type="common">spotted honeyguide</name>
    <dbReference type="NCBI Taxonomy" id="545262"/>
    <lineage>
        <taxon>Eukaryota</taxon>
        <taxon>Metazoa</taxon>
        <taxon>Chordata</taxon>
        <taxon>Craniata</taxon>
        <taxon>Vertebrata</taxon>
        <taxon>Euteleostomi</taxon>
        <taxon>Archelosauria</taxon>
        <taxon>Archosauria</taxon>
        <taxon>Dinosauria</taxon>
        <taxon>Saurischia</taxon>
        <taxon>Theropoda</taxon>
        <taxon>Coelurosauria</taxon>
        <taxon>Aves</taxon>
        <taxon>Neognathae</taxon>
        <taxon>Neoaves</taxon>
        <taxon>Telluraves</taxon>
        <taxon>Coraciimorphae</taxon>
        <taxon>Piciformes</taxon>
        <taxon>Indicatoridae</taxon>
        <taxon>Indicator</taxon>
    </lineage>
</organism>
<accession>A0A7L1G1B8</accession>
<sequence>KELGLPFVGKNLFIDVAEKVAENLNVTNCWVCGGLLVSEEWPWKGTSLDPYQIIKWNHSVISGKDERPREWTLTSDTIGAECI</sequence>
<proteinExistence type="predicted"/>
<protein>
    <submittedName>
        <fullName evidence="1">ENR1 protein</fullName>
    </submittedName>
</protein>
<dbReference type="AlphaFoldDB" id="A0A7L1G1B8"/>
<gene>
    <name evidence="1" type="primary">Erv31_0</name>
    <name evidence="1" type="ORF">INDMAC_R14851</name>
</gene>